<dbReference type="Pfam" id="PF11872">
    <property type="entry name" value="DUF3392"/>
    <property type="match status" value="1"/>
</dbReference>
<proteinExistence type="predicted"/>
<keyword evidence="1" id="KW-0472">Membrane</keyword>
<comment type="caution">
    <text evidence="2">The sequence shown here is derived from an EMBL/GenBank/DDBJ whole genome shotgun (WGS) entry which is preliminary data.</text>
</comment>
<dbReference type="RefSeq" id="WP_128783604.1">
    <property type="nucleotide sequence ID" value="NZ_JAKJSG010000114.1"/>
</dbReference>
<feature type="transmembrane region" description="Helical" evidence="1">
    <location>
        <begin position="18"/>
        <end position="39"/>
    </location>
</feature>
<sequence length="110" mass="12428">MNILIEFLADSGQFIRPWLSEISTAMIACLLVVFGADINRLLRRQLSGTNFVIRTLVFILVNAFGYGFLIITVSPWLANQLSHIPSQWLICLVAATFIFIGTWAQRNRQA</sequence>
<gene>
    <name evidence="2" type="ORF">EDI28_09495</name>
</gene>
<dbReference type="Proteomes" id="UP000287563">
    <property type="component" value="Unassembled WGS sequence"/>
</dbReference>
<dbReference type="InterPro" id="IPR021813">
    <property type="entry name" value="DUF3392"/>
</dbReference>
<name>A0A3S3RHL3_9GAMM</name>
<keyword evidence="1" id="KW-1133">Transmembrane helix</keyword>
<evidence type="ECO:0000313" key="3">
    <source>
        <dbReference type="Proteomes" id="UP000287563"/>
    </source>
</evidence>
<dbReference type="AlphaFoldDB" id="A0A3S3RHL3"/>
<feature type="transmembrane region" description="Helical" evidence="1">
    <location>
        <begin position="51"/>
        <end position="78"/>
    </location>
</feature>
<keyword evidence="1" id="KW-0812">Transmembrane</keyword>
<keyword evidence="3" id="KW-1185">Reference proteome</keyword>
<feature type="transmembrane region" description="Helical" evidence="1">
    <location>
        <begin position="84"/>
        <end position="104"/>
    </location>
</feature>
<evidence type="ECO:0000256" key="1">
    <source>
        <dbReference type="SAM" id="Phobius"/>
    </source>
</evidence>
<organism evidence="2 3">
    <name type="scientific">Photobacterium chitinilyticum</name>
    <dbReference type="NCBI Taxonomy" id="2485123"/>
    <lineage>
        <taxon>Bacteria</taxon>
        <taxon>Pseudomonadati</taxon>
        <taxon>Pseudomonadota</taxon>
        <taxon>Gammaproteobacteria</taxon>
        <taxon>Vibrionales</taxon>
        <taxon>Vibrionaceae</taxon>
        <taxon>Photobacterium</taxon>
    </lineage>
</organism>
<protein>
    <submittedName>
        <fullName evidence="2">DUF3392 domain-containing protein</fullName>
    </submittedName>
</protein>
<dbReference type="EMBL" id="RJLM01000003">
    <property type="protein sequence ID" value="RWX55581.1"/>
    <property type="molecule type" value="Genomic_DNA"/>
</dbReference>
<dbReference type="OrthoDB" id="6196761at2"/>
<accession>A0A3S3RHL3</accession>
<evidence type="ECO:0000313" key="2">
    <source>
        <dbReference type="EMBL" id="RWX55581.1"/>
    </source>
</evidence>
<reference evidence="2 3" key="1">
    <citation type="submission" date="2018-11" db="EMBL/GenBank/DDBJ databases">
        <title>Photobacterium sp. BEI247 sp. nov., a marine bacterium isolated from Yongle Blue Hole in the South China Sea.</title>
        <authorList>
            <person name="Wang X."/>
        </authorList>
    </citation>
    <scope>NUCLEOTIDE SEQUENCE [LARGE SCALE GENOMIC DNA]</scope>
    <source>
        <strain evidence="3">BEI247</strain>
    </source>
</reference>